<keyword evidence="2" id="KW-1185">Reference proteome</keyword>
<gene>
    <name evidence="1" type="ORF">CEXT_300061</name>
</gene>
<dbReference type="Proteomes" id="UP001054945">
    <property type="component" value="Unassembled WGS sequence"/>
</dbReference>
<sequence length="161" mass="18518">MNHRVLLFRTCCFYFEISFYPNSLTEPHVKESVIPSLWPYCDESLWLYFGCVLAVKNKDLLSVTKAPLRTGTGFFWRHLNPPETGGVMKFCKLFRIVFFFEKAGNTVAGRALADKTRNRRQTLRLQTVEATWILLLQLDSPIAPPPPWILTLLARAVAKIN</sequence>
<name>A0AAV4MQV1_CAEEX</name>
<evidence type="ECO:0000313" key="2">
    <source>
        <dbReference type="Proteomes" id="UP001054945"/>
    </source>
</evidence>
<protein>
    <submittedName>
        <fullName evidence="1">Uncharacterized protein</fullName>
    </submittedName>
</protein>
<organism evidence="1 2">
    <name type="scientific">Caerostris extrusa</name>
    <name type="common">Bark spider</name>
    <name type="synonym">Caerostris bankana</name>
    <dbReference type="NCBI Taxonomy" id="172846"/>
    <lineage>
        <taxon>Eukaryota</taxon>
        <taxon>Metazoa</taxon>
        <taxon>Ecdysozoa</taxon>
        <taxon>Arthropoda</taxon>
        <taxon>Chelicerata</taxon>
        <taxon>Arachnida</taxon>
        <taxon>Araneae</taxon>
        <taxon>Araneomorphae</taxon>
        <taxon>Entelegynae</taxon>
        <taxon>Araneoidea</taxon>
        <taxon>Araneidae</taxon>
        <taxon>Caerostris</taxon>
    </lineage>
</organism>
<dbReference type="EMBL" id="BPLR01020096">
    <property type="protein sequence ID" value="GIX74784.1"/>
    <property type="molecule type" value="Genomic_DNA"/>
</dbReference>
<accession>A0AAV4MQV1</accession>
<proteinExistence type="predicted"/>
<reference evidence="1 2" key="1">
    <citation type="submission" date="2021-06" db="EMBL/GenBank/DDBJ databases">
        <title>Caerostris extrusa draft genome.</title>
        <authorList>
            <person name="Kono N."/>
            <person name="Arakawa K."/>
        </authorList>
    </citation>
    <scope>NUCLEOTIDE SEQUENCE [LARGE SCALE GENOMIC DNA]</scope>
</reference>
<comment type="caution">
    <text evidence="1">The sequence shown here is derived from an EMBL/GenBank/DDBJ whole genome shotgun (WGS) entry which is preliminary data.</text>
</comment>
<evidence type="ECO:0000313" key="1">
    <source>
        <dbReference type="EMBL" id="GIX74784.1"/>
    </source>
</evidence>
<dbReference type="AlphaFoldDB" id="A0AAV4MQV1"/>